<evidence type="ECO:0000313" key="9">
    <source>
        <dbReference type="Proteomes" id="UP000012589"/>
    </source>
</evidence>
<reference evidence="8 9" key="1">
    <citation type="journal article" date="2014" name="Genome Announc.">
        <title>Draft genome sequences of the altered schaedler flora, a defined bacterial community from gnotobiotic mice.</title>
        <authorList>
            <person name="Wannemuehler M.J."/>
            <person name="Overstreet A.M."/>
            <person name="Ward D.V."/>
            <person name="Phillips G.J."/>
        </authorList>
    </citation>
    <scope>NUCLEOTIDE SEQUENCE [LARGE SCALE GENOMIC DNA]</scope>
    <source>
        <strain evidence="8 9">ASF492</strain>
    </source>
</reference>
<evidence type="ECO:0000313" key="8">
    <source>
        <dbReference type="EMBL" id="EMZ19883.1"/>
    </source>
</evidence>
<feature type="transmembrane region" description="Helical" evidence="6">
    <location>
        <begin position="704"/>
        <end position="730"/>
    </location>
</feature>
<dbReference type="eggNOG" id="COG0577">
    <property type="taxonomic scope" value="Bacteria"/>
</dbReference>
<dbReference type="Pfam" id="PF02687">
    <property type="entry name" value="FtsX"/>
    <property type="match status" value="1"/>
</dbReference>
<evidence type="ECO:0000256" key="4">
    <source>
        <dbReference type="ARBA" id="ARBA00022989"/>
    </source>
</evidence>
<evidence type="ECO:0000256" key="2">
    <source>
        <dbReference type="ARBA" id="ARBA00022475"/>
    </source>
</evidence>
<keyword evidence="9" id="KW-1185">Reference proteome</keyword>
<keyword evidence="3 6" id="KW-0812">Transmembrane</keyword>
<dbReference type="HOGENOM" id="CLU_022800_1_2_9"/>
<dbReference type="InterPro" id="IPR052536">
    <property type="entry name" value="ABC-4_Integral_Memb_Prot"/>
</dbReference>
<dbReference type="Proteomes" id="UP000012589">
    <property type="component" value="Unassembled WGS sequence"/>
</dbReference>
<feature type="transmembrane region" description="Helical" evidence="6">
    <location>
        <begin position="106"/>
        <end position="134"/>
    </location>
</feature>
<dbReference type="PATRIC" id="fig|1235802.3.peg.5651"/>
<keyword evidence="4 6" id="KW-1133">Transmembrane helix</keyword>
<evidence type="ECO:0000259" key="7">
    <source>
        <dbReference type="Pfam" id="PF02687"/>
    </source>
</evidence>
<feature type="transmembrane region" description="Helical" evidence="6">
    <location>
        <begin position="154"/>
        <end position="172"/>
    </location>
</feature>
<dbReference type="PANTHER" id="PTHR46795">
    <property type="entry name" value="ABC TRANSPORTER PERMEASE-RELATED-RELATED"/>
    <property type="match status" value="1"/>
</dbReference>
<feature type="transmembrane region" description="Helical" evidence="6">
    <location>
        <begin position="306"/>
        <end position="332"/>
    </location>
</feature>
<feature type="domain" description="ABC3 transporter permease C-terminal" evidence="7">
    <location>
        <begin position="62"/>
        <end position="181"/>
    </location>
</feature>
<gene>
    <name evidence="8" type="ORF">C823_05357</name>
</gene>
<feature type="transmembrane region" description="Helical" evidence="6">
    <location>
        <begin position="240"/>
        <end position="259"/>
    </location>
</feature>
<accession>N2A0E6</accession>
<proteinExistence type="predicted"/>
<feature type="transmembrane region" description="Helical" evidence="6">
    <location>
        <begin position="665"/>
        <end position="692"/>
    </location>
</feature>
<feature type="transmembrane region" description="Helical" evidence="6">
    <location>
        <begin position="202"/>
        <end position="228"/>
    </location>
</feature>
<comment type="subcellular location">
    <subcellularLocation>
        <location evidence="1">Cell membrane</location>
        <topology evidence="1">Multi-pass membrane protein</topology>
    </subcellularLocation>
</comment>
<sequence length="736" mass="84672">MYAKLIFRNAKRSVKDYLIYIVTMTICVALFYAFLSISSSYYNPDIGSVYDFRVLSDALKTAICMITLLLLFLIRFVNRYMLRRRQKDFAVQSVIGMEQKTIGRIFFAETFIMGMISIVAGIFLGVICSQFMTAMLLTSYEKTYTFAWTLFPDTVLWTVGFFVVSFCIMGVFHTRAIRKTKIIDMFLASKENEPNFQKSRQIFGVVILFEIVTVWMFCTGIQKVWFYYDSRLAIPVRLTYWANIFFPMLLLLWPVLWLIKKKKGGSVTLVAGLLAGSVFSACSAAVLLVFTNKYYLPLGSGIYKQYLLFVLLDLIFFIYAFHYLASSFLAAWKERSGEHRYRGDVLFFYGQIISGLRTTSKTMTVICMTLTLAIVMFVAAPVLTGWALGYLDSRSMYDVQVYSRYNHVYDEKDLPHDSYEIVTKFLAAHEIQAAYDHTFYLYLPEKKEFHNRQKYDFPIVAISLSDYNNIREALGYGRITLAENEFTTQWKSVAAAEAENFTKAHTSVMTDAGELRLSRNPYYKEAIGQTVYNSYTDVLYVFPDWVCEKLLSVIRNRYIITTEAITYQDACEMERLFEENYPERTENGAEYGVRLRTLQRNSTKANNFVLQAAMFYSSIVLMVICLTVLSLQQLLDVGQHQYRFDVLRKLGVEEQRIGTLVLKQLGVWFGLPIVTAIVVSCVVSACFIQTVAAEISAYIGFHTLLLQIGTITGALAVLLLCYFVSTWMLFRRLIDK</sequence>
<dbReference type="STRING" id="1235802.C823_05357"/>
<evidence type="ECO:0000256" key="6">
    <source>
        <dbReference type="SAM" id="Phobius"/>
    </source>
</evidence>
<dbReference type="PANTHER" id="PTHR46795:SF3">
    <property type="entry name" value="ABC TRANSPORTER PERMEASE"/>
    <property type="match status" value="1"/>
</dbReference>
<evidence type="ECO:0000256" key="3">
    <source>
        <dbReference type="ARBA" id="ARBA00022692"/>
    </source>
</evidence>
<name>N2A0E6_9FIRM</name>
<keyword evidence="5 6" id="KW-0472">Membrane</keyword>
<dbReference type="OrthoDB" id="9781780at2"/>
<feature type="transmembrane region" description="Helical" evidence="6">
    <location>
        <begin position="365"/>
        <end position="388"/>
    </location>
</feature>
<feature type="transmembrane region" description="Helical" evidence="6">
    <location>
        <begin position="58"/>
        <end position="77"/>
    </location>
</feature>
<comment type="caution">
    <text evidence="8">The sequence shown here is derived from an EMBL/GenBank/DDBJ whole genome shotgun (WGS) entry which is preliminary data.</text>
</comment>
<evidence type="ECO:0000256" key="1">
    <source>
        <dbReference type="ARBA" id="ARBA00004651"/>
    </source>
</evidence>
<feature type="transmembrane region" description="Helical" evidence="6">
    <location>
        <begin position="608"/>
        <end position="631"/>
    </location>
</feature>
<dbReference type="EMBL" id="AQFT01000158">
    <property type="protein sequence ID" value="EMZ19883.1"/>
    <property type="molecule type" value="Genomic_DNA"/>
</dbReference>
<organism evidence="8 9">
    <name type="scientific">Eubacterium plexicaudatum ASF492</name>
    <dbReference type="NCBI Taxonomy" id="1235802"/>
    <lineage>
        <taxon>Bacteria</taxon>
        <taxon>Bacillati</taxon>
        <taxon>Bacillota</taxon>
        <taxon>Clostridia</taxon>
        <taxon>Eubacteriales</taxon>
        <taxon>Eubacteriaceae</taxon>
        <taxon>Eubacterium</taxon>
    </lineage>
</organism>
<dbReference type="InterPro" id="IPR003838">
    <property type="entry name" value="ABC3_permease_C"/>
</dbReference>
<feature type="transmembrane region" description="Helical" evidence="6">
    <location>
        <begin position="266"/>
        <end position="290"/>
    </location>
</feature>
<dbReference type="GO" id="GO:0005886">
    <property type="term" value="C:plasma membrane"/>
    <property type="evidence" value="ECO:0007669"/>
    <property type="project" value="UniProtKB-SubCell"/>
</dbReference>
<dbReference type="AlphaFoldDB" id="N2A0E6"/>
<protein>
    <recommendedName>
        <fullName evidence="7">ABC3 transporter permease C-terminal domain-containing protein</fullName>
    </recommendedName>
</protein>
<evidence type="ECO:0000256" key="5">
    <source>
        <dbReference type="ARBA" id="ARBA00023136"/>
    </source>
</evidence>
<keyword evidence="2" id="KW-1003">Cell membrane</keyword>
<feature type="transmembrane region" description="Helical" evidence="6">
    <location>
        <begin position="17"/>
        <end position="38"/>
    </location>
</feature>